<sequence length="252" mass="28942">MVAICQVERNEVENLDKEIFYSYIKSNKPVVFENYSSPAIEKWTPEYLLSVVGDRDVHVNMCTFGSMSDIVPMKFSEYFNKTLKDEFPTKDLNGERIKKINKPYLRNFGMLDEFPILKEDVRNNEGIFNKDIHQMVVMGTFIGTKDSATNFHKDTGENLVTVVRGKKFIVLIAPSDEKNIKSKLSHEIEVKFDSNDFGSPIEQHPAFSDCSKVYTTILTEGQSLFIPLGWIHYVHNIDTTISVSCWGKEMIM</sequence>
<reference evidence="2 3" key="1">
    <citation type="submission" date="2023-11" db="EMBL/GenBank/DDBJ databases">
        <title>Dfirmibasis_genome.</title>
        <authorList>
            <person name="Edelbroek B."/>
            <person name="Kjellin J."/>
            <person name="Jerlstrom-Hultqvist J."/>
            <person name="Soderbom F."/>
        </authorList>
    </citation>
    <scope>NUCLEOTIDE SEQUENCE [LARGE SCALE GENOMIC DNA]</scope>
    <source>
        <strain evidence="2 3">TNS-C-14</strain>
    </source>
</reference>
<organism evidence="2 3">
    <name type="scientific">Dictyostelium firmibasis</name>
    <dbReference type="NCBI Taxonomy" id="79012"/>
    <lineage>
        <taxon>Eukaryota</taxon>
        <taxon>Amoebozoa</taxon>
        <taxon>Evosea</taxon>
        <taxon>Eumycetozoa</taxon>
        <taxon>Dictyostelia</taxon>
        <taxon>Dictyosteliales</taxon>
        <taxon>Dictyosteliaceae</taxon>
        <taxon>Dictyostelium</taxon>
    </lineage>
</organism>
<dbReference type="InterPro" id="IPR041667">
    <property type="entry name" value="Cupin_8"/>
</dbReference>
<dbReference type="SMART" id="SM00558">
    <property type="entry name" value="JmjC"/>
    <property type="match status" value="1"/>
</dbReference>
<dbReference type="Gene3D" id="2.60.120.650">
    <property type="entry name" value="Cupin"/>
    <property type="match status" value="1"/>
</dbReference>
<dbReference type="AlphaFoldDB" id="A0AAN7U1X3"/>
<evidence type="ECO:0000313" key="2">
    <source>
        <dbReference type="EMBL" id="KAK5579790.1"/>
    </source>
</evidence>
<dbReference type="PROSITE" id="PS51184">
    <property type="entry name" value="JMJC"/>
    <property type="match status" value="1"/>
</dbReference>
<evidence type="ECO:0000259" key="1">
    <source>
        <dbReference type="PROSITE" id="PS51184"/>
    </source>
</evidence>
<protein>
    <recommendedName>
        <fullName evidence="1">JmjC domain-containing protein</fullName>
    </recommendedName>
</protein>
<dbReference type="InterPro" id="IPR003347">
    <property type="entry name" value="JmjC_dom"/>
</dbReference>
<dbReference type="Pfam" id="PF13621">
    <property type="entry name" value="Cupin_8"/>
    <property type="match status" value="1"/>
</dbReference>
<gene>
    <name evidence="2" type="ORF">RB653_009477</name>
</gene>
<feature type="domain" description="JmjC" evidence="1">
    <location>
        <begin position="103"/>
        <end position="252"/>
    </location>
</feature>
<name>A0AAN7U1X3_9MYCE</name>
<accession>A0AAN7U1X3</accession>
<dbReference type="PANTHER" id="PTHR12461:SF103">
    <property type="entry name" value="JMJC DOMAIN-CONTAINING PROTEIN A-RELATED"/>
    <property type="match status" value="1"/>
</dbReference>
<evidence type="ECO:0000313" key="3">
    <source>
        <dbReference type="Proteomes" id="UP001344447"/>
    </source>
</evidence>
<dbReference type="Proteomes" id="UP001344447">
    <property type="component" value="Unassembled WGS sequence"/>
</dbReference>
<proteinExistence type="predicted"/>
<comment type="caution">
    <text evidence="2">The sequence shown here is derived from an EMBL/GenBank/DDBJ whole genome shotgun (WGS) entry which is preliminary data.</text>
</comment>
<dbReference type="FunFam" id="2.60.120.650:FF:000080">
    <property type="entry name" value="JmjC domain-containing protein A"/>
    <property type="match status" value="1"/>
</dbReference>
<keyword evidence="3" id="KW-1185">Reference proteome</keyword>
<dbReference type="EMBL" id="JAVFKY010000003">
    <property type="protein sequence ID" value="KAK5579790.1"/>
    <property type="molecule type" value="Genomic_DNA"/>
</dbReference>
<dbReference type="PANTHER" id="PTHR12461">
    <property type="entry name" value="HYPOXIA-INDUCIBLE FACTOR 1 ALPHA INHIBITOR-RELATED"/>
    <property type="match status" value="1"/>
</dbReference>
<dbReference type="SUPFAM" id="SSF51197">
    <property type="entry name" value="Clavaminate synthase-like"/>
    <property type="match status" value="1"/>
</dbReference>